<keyword evidence="2" id="KW-1133">Transmembrane helix</keyword>
<gene>
    <name evidence="3" type="ORF">EZJ43_04955</name>
</gene>
<feature type="transmembrane region" description="Helical" evidence="2">
    <location>
        <begin position="12"/>
        <end position="33"/>
    </location>
</feature>
<dbReference type="Proteomes" id="UP000295668">
    <property type="component" value="Unassembled WGS sequence"/>
</dbReference>
<evidence type="ECO:0000256" key="1">
    <source>
        <dbReference type="SAM" id="MobiDB-lite"/>
    </source>
</evidence>
<evidence type="ECO:0000256" key="2">
    <source>
        <dbReference type="SAM" id="Phobius"/>
    </source>
</evidence>
<comment type="caution">
    <text evidence="3">The sequence shown here is derived from an EMBL/GenBank/DDBJ whole genome shotgun (WGS) entry which is preliminary data.</text>
</comment>
<keyword evidence="4" id="KW-1185">Reference proteome</keyword>
<feature type="compositionally biased region" description="Basic residues" evidence="1">
    <location>
        <begin position="587"/>
        <end position="596"/>
    </location>
</feature>
<reference evidence="3 4" key="1">
    <citation type="submission" date="2019-02" db="EMBL/GenBank/DDBJ databases">
        <title>Pedobacter sp. nov., a novel speices isolated from soil of pinguins habitat in Antarcitica.</title>
        <authorList>
            <person name="He R.-H."/>
        </authorList>
    </citation>
    <scope>NUCLEOTIDE SEQUENCE [LARGE SCALE GENOMIC DNA]</scope>
    <source>
        <strain evidence="3 4">E01020</strain>
    </source>
</reference>
<organism evidence="3 4">
    <name type="scientific">Pedobacter changchengzhani</name>
    <dbReference type="NCBI Taxonomy" id="2529274"/>
    <lineage>
        <taxon>Bacteria</taxon>
        <taxon>Pseudomonadati</taxon>
        <taxon>Bacteroidota</taxon>
        <taxon>Sphingobacteriia</taxon>
        <taxon>Sphingobacteriales</taxon>
        <taxon>Sphingobacteriaceae</taxon>
        <taxon>Pedobacter</taxon>
    </lineage>
</organism>
<keyword evidence="2" id="KW-0812">Transmembrane</keyword>
<evidence type="ECO:0000313" key="4">
    <source>
        <dbReference type="Proteomes" id="UP000295668"/>
    </source>
</evidence>
<proteinExistence type="predicted"/>
<dbReference type="AlphaFoldDB" id="A0A4R5MPC0"/>
<name>A0A4R5MPC0_9SPHI</name>
<dbReference type="EMBL" id="SJCY01000002">
    <property type="protein sequence ID" value="TDG37466.1"/>
    <property type="molecule type" value="Genomic_DNA"/>
</dbReference>
<dbReference type="RefSeq" id="WP_133261559.1">
    <property type="nucleotide sequence ID" value="NZ_SJCY01000002.1"/>
</dbReference>
<evidence type="ECO:0000313" key="3">
    <source>
        <dbReference type="EMBL" id="TDG37466.1"/>
    </source>
</evidence>
<dbReference type="OrthoDB" id="814802at2"/>
<accession>A0A4R5MPC0</accession>
<protein>
    <recommendedName>
        <fullName evidence="5">DUF748 domain-containing protein</fullName>
    </recommendedName>
</protein>
<keyword evidence="2" id="KW-0472">Membrane</keyword>
<feature type="region of interest" description="Disordered" evidence="1">
    <location>
        <begin position="585"/>
        <end position="605"/>
    </location>
</feature>
<evidence type="ECO:0008006" key="5">
    <source>
        <dbReference type="Google" id="ProtNLM"/>
    </source>
</evidence>
<sequence>MPKKNSNLLRILKWLFGGAVFVLMVLIAFASYLNFKYKPILTAEIKTLVYKSTDSLYKIDFTNVTINVVTGNASLKNVTIIADSNRYKELITLKRAPNNLYTVSLKKLLIKRFHPLAFLKDKALTIDYLIFDRPELLMVNKQFDFNENKPPRPVKSPYDFISNTLNKFSIENIEFRGASFKYINNNVAKLKVFSVANLNIALNDLLIDSTSAKDPNRFYLIKDINLNLNDYSYTTPDKLYKIKLNQLEFKASTGELTIKKFGLVPQYDEMVFGKKVGHNVDRFNIEMNNIALDGIDLPLYIKKQHLVAQKMSVYNGRVSVFNDNSVPKSTTQTQLNHFPHELLQSVDLPIEIKNILLKNIDVVYSVYSNRSKLKGEITFEHTAGNISNFTNLPVAKAKDSIMKASFVTYLMGQGKLDIDFNFNLTAKDGDFAYKGKLHNTNARVINRITKPLGLVQINKGNVDQLAFDFKANHRKSVGKVDFKYYDLSIALMRTDVEQGRLVKRGLFSFLANALMINSENPNTAGKFVSADVVYDRPENTTFFNLIWRSLLQGIKYSIGITEEKTNKMDFSIAKFKAIKISREERKANRKARRLQRHKESQGERF</sequence>